<name>A0A318Q6B3_9PROT</name>
<proteinExistence type="predicted"/>
<sequence>MSTWSDTLSVQIDQIFTAAAQNIWQFLQTAGQGCYIPAYQRPYAWDYDNVDRLIEDAINGLRHIETRSNAISFLGTIIAIHDIRNVTVKPVFQSEVAPRVMTLIDGQQRISTAVMMNVALHHQIAQQQRRIENVKGEAFDWLRQQARRAQVELYNTFVIDQTTGTPEVYRYYPRVIRAFDDVWSTKGSQAEYRSPIARLVWSYINHFEARKTEVFNYKVLDDDGNHDLQHDTIVDVFRYMRNKLNQLTGKNAAKFEFPDLQQIIPNDMFMSALWAFPAPVSVKDYVTSHSDDKSYGIFSALMRSMVFHRYFNMRMALTIVTTRSEDDAFDMFEALNTTGEPLTAFETFKPKIIEAEGLAGYQETPSFKSVSRIEAYLDHFKKADDRQKATSELLIPYALSETGERLQKDLGDQRRYLRDYFDNLPSLIDKRYAVESLANMATLMRTAWTPQDAATQLEGFGTFDDETGFCFHALRALKHTIVLGALTRFYDDFRRAEGEARASKKADFAAAIRAITAFSMLWRGAFGSTENIDSIYRTIMREGLASEKILPLAHRPKQTHRPKHHELGAVSLHSLKRMLWWYLSHKFKDKDAWVKKAARTPIYSHSAVVTKFLMIVAIEVVPSVRTVLRA</sequence>
<comment type="caution">
    <text evidence="2">The sequence shown here is derived from an EMBL/GenBank/DDBJ whole genome shotgun (WGS) entry which is preliminary data.</text>
</comment>
<dbReference type="EMBL" id="NOXG01000075">
    <property type="protein sequence ID" value="PYD74385.1"/>
    <property type="molecule type" value="Genomic_DNA"/>
</dbReference>
<feature type="domain" description="GmrSD restriction endonucleases N-terminal" evidence="1">
    <location>
        <begin position="24"/>
        <end position="352"/>
    </location>
</feature>
<dbReference type="PANTHER" id="PTHR35149">
    <property type="entry name" value="SLL5132 PROTEIN"/>
    <property type="match status" value="1"/>
</dbReference>
<reference evidence="2 3" key="1">
    <citation type="submission" date="2017-07" db="EMBL/GenBank/DDBJ databases">
        <title>A draft genome sequence of Komagataeibacter sp. T5K1.</title>
        <authorList>
            <person name="Skraban J."/>
            <person name="Cleenwerck I."/>
            <person name="Vandamme P."/>
            <person name="Trcek J."/>
        </authorList>
    </citation>
    <scope>NUCLEOTIDE SEQUENCE [LARGE SCALE GENOMIC DNA]</scope>
    <source>
        <strain evidence="2 3">T5K1</strain>
    </source>
</reference>
<dbReference type="InterPro" id="IPR004919">
    <property type="entry name" value="GmrSD_N"/>
</dbReference>
<organism evidence="2 3">
    <name type="scientific">Novacetimonas pomaceti</name>
    <dbReference type="NCBI Taxonomy" id="2021998"/>
    <lineage>
        <taxon>Bacteria</taxon>
        <taxon>Pseudomonadati</taxon>
        <taxon>Pseudomonadota</taxon>
        <taxon>Alphaproteobacteria</taxon>
        <taxon>Acetobacterales</taxon>
        <taxon>Acetobacteraceae</taxon>
        <taxon>Novacetimonas</taxon>
    </lineage>
</organism>
<evidence type="ECO:0000313" key="3">
    <source>
        <dbReference type="Proteomes" id="UP000247609"/>
    </source>
</evidence>
<evidence type="ECO:0000259" key="1">
    <source>
        <dbReference type="Pfam" id="PF03235"/>
    </source>
</evidence>
<protein>
    <recommendedName>
        <fullName evidence="1">GmrSD restriction endonucleases N-terminal domain-containing protein</fullName>
    </recommendedName>
</protein>
<dbReference type="Proteomes" id="UP000247609">
    <property type="component" value="Unassembled WGS sequence"/>
</dbReference>
<dbReference type="AlphaFoldDB" id="A0A318Q6B3"/>
<accession>A0A318Q6B3</accession>
<evidence type="ECO:0000313" key="2">
    <source>
        <dbReference type="EMBL" id="PYD74385.1"/>
    </source>
</evidence>
<dbReference type="PANTHER" id="PTHR35149:SF1">
    <property type="entry name" value="DUF5655 DOMAIN-CONTAINING PROTEIN"/>
    <property type="match status" value="1"/>
</dbReference>
<gene>
    <name evidence="2" type="ORF">CFR71_15385</name>
</gene>
<dbReference type="Pfam" id="PF03235">
    <property type="entry name" value="GmrSD_N"/>
    <property type="match status" value="1"/>
</dbReference>